<evidence type="ECO:0000256" key="4">
    <source>
        <dbReference type="ARBA" id="ARBA00022840"/>
    </source>
</evidence>
<proteinExistence type="predicted"/>
<keyword evidence="10" id="KW-1185">Reference proteome</keyword>
<evidence type="ECO:0000256" key="6">
    <source>
        <dbReference type="ARBA" id="ARBA00023125"/>
    </source>
</evidence>
<dbReference type="GO" id="GO:0006298">
    <property type="term" value="P:mismatch repair"/>
    <property type="evidence" value="ECO:0007669"/>
    <property type="project" value="InterPro"/>
</dbReference>
<dbReference type="InterPro" id="IPR045076">
    <property type="entry name" value="MutS"/>
</dbReference>
<feature type="coiled-coil region" evidence="7">
    <location>
        <begin position="541"/>
        <end position="589"/>
    </location>
</feature>
<dbReference type="NCBIfam" id="TIGR01069">
    <property type="entry name" value="mutS2"/>
    <property type="match status" value="1"/>
</dbReference>
<protein>
    <recommendedName>
        <fullName evidence="8">DNA mismatch repair proteins mutS family domain-containing protein</fullName>
    </recommendedName>
</protein>
<keyword evidence="1" id="KW-0699">rRNA-binding</keyword>
<evidence type="ECO:0000256" key="5">
    <source>
        <dbReference type="ARBA" id="ARBA00022884"/>
    </source>
</evidence>
<dbReference type="GO" id="GO:0005524">
    <property type="term" value="F:ATP binding"/>
    <property type="evidence" value="ECO:0007669"/>
    <property type="project" value="UniProtKB-KW"/>
</dbReference>
<keyword evidence="5" id="KW-0694">RNA-binding</keyword>
<dbReference type="SMART" id="SM00534">
    <property type="entry name" value="MUTSac"/>
    <property type="match status" value="1"/>
</dbReference>
<dbReference type="AlphaFoldDB" id="A0AAW6U1N6"/>
<dbReference type="InterPro" id="IPR007696">
    <property type="entry name" value="DNA_mismatch_repair_MutS_core"/>
</dbReference>
<dbReference type="InterPro" id="IPR000432">
    <property type="entry name" value="DNA_mismatch_repair_MutS_C"/>
</dbReference>
<sequence>MAGKRIDEHTLRVLEFEDVKTLVASYAASDLGRDAAGKLYPSVDLRWARVRIAETSELRAVLDRGERVPMAGLRDIRTMFKQFGKKETVFEPEQLLEIADTLAASGRLRIFLTNLETSQGRHLCEMGNKLGDFTALVEEVSRCVGGDKRVRDSASDKLKEIRRTIGLLSERIHEKFADIVASAQLRRALENDKFLMRHGRPVVAIKANYRHALRGTVLDRSNTGATLYVEPDELVEMSNELEDALFEEKKEVGRILWHLTRLVLHEQQAILDSVRTLALVDLTYAKARFSVAYDMTAPEIRSDGALHLRQARHPLLLQWAARQKGVEVRELTDEVVPINVRLGDDFDLLLVTGPNTGGKTVVLKTIGLLAVMAQSGMHIPARAGSSLSVFRQVYADIGDEQSIQQSLSTFSAHMRQVVKILTGTNDGTLVLLDELGAGTDPIEGAILATSILDGLMTRGGKVVATSHLGQLKTFAYTTPRAENASVQFDTETLRPTYHLLIGTPGSSNALVIARRLGMPRAVLERAETLLAQESDGSSELINQVQATREDAERKRTEAQGVLDETQEVRRRVRERLGRVREQERRLRQQADHEIERSMRAVRELVGRFAGEMQNAPQTWSGKASELTTRILELAAETPLAVRQAQFIETLRRGDSVYVLPFRREGVVDRIHRKRKTLVVFVGSKQIEVPFAEVGRPEQQMGAH</sequence>
<evidence type="ECO:0000256" key="7">
    <source>
        <dbReference type="SAM" id="Coils"/>
    </source>
</evidence>
<dbReference type="GO" id="GO:0004519">
    <property type="term" value="F:endonuclease activity"/>
    <property type="evidence" value="ECO:0007669"/>
    <property type="project" value="InterPro"/>
</dbReference>
<dbReference type="SMART" id="SM00533">
    <property type="entry name" value="MUTSd"/>
    <property type="match status" value="1"/>
</dbReference>
<reference evidence="9" key="1">
    <citation type="submission" date="2023-05" db="EMBL/GenBank/DDBJ databases">
        <title>Anaerotaeda fermentans gen. nov., sp. nov., a novel anaerobic planctomycete of the new family within the order Sedimentisphaerales isolated from Taman Peninsula, Russia.</title>
        <authorList>
            <person name="Khomyakova M.A."/>
            <person name="Merkel A.Y."/>
            <person name="Slobodkin A.I."/>
        </authorList>
    </citation>
    <scope>NUCLEOTIDE SEQUENCE</scope>
    <source>
        <strain evidence="9">M17dextr</strain>
    </source>
</reference>
<dbReference type="PANTHER" id="PTHR48466:SF2">
    <property type="entry name" value="OS10G0509000 PROTEIN"/>
    <property type="match status" value="1"/>
</dbReference>
<dbReference type="GO" id="GO:0045910">
    <property type="term" value="P:negative regulation of DNA recombination"/>
    <property type="evidence" value="ECO:0007669"/>
    <property type="project" value="InterPro"/>
</dbReference>
<feature type="domain" description="DNA mismatch repair proteins mutS family" evidence="8">
    <location>
        <begin position="428"/>
        <end position="444"/>
    </location>
</feature>
<accession>A0AAW6U1N6</accession>
<dbReference type="InterPro" id="IPR027417">
    <property type="entry name" value="P-loop_NTPase"/>
</dbReference>
<organism evidence="9 10">
    <name type="scientific">Anaerobaca lacustris</name>
    <dbReference type="NCBI Taxonomy" id="3044600"/>
    <lineage>
        <taxon>Bacteria</taxon>
        <taxon>Pseudomonadati</taxon>
        <taxon>Planctomycetota</taxon>
        <taxon>Phycisphaerae</taxon>
        <taxon>Sedimentisphaerales</taxon>
        <taxon>Anaerobacaceae</taxon>
        <taxon>Anaerobaca</taxon>
    </lineage>
</organism>
<dbReference type="PIRSF" id="PIRSF005814">
    <property type="entry name" value="MutS_YshD"/>
    <property type="match status" value="1"/>
</dbReference>
<evidence type="ECO:0000259" key="8">
    <source>
        <dbReference type="PROSITE" id="PS00486"/>
    </source>
</evidence>
<evidence type="ECO:0000313" key="10">
    <source>
        <dbReference type="Proteomes" id="UP001431776"/>
    </source>
</evidence>
<dbReference type="InterPro" id="IPR036187">
    <property type="entry name" value="DNA_mismatch_repair_MutS_sf"/>
</dbReference>
<dbReference type="SUPFAM" id="SSF48334">
    <property type="entry name" value="DNA repair protein MutS, domain III"/>
    <property type="match status" value="1"/>
</dbReference>
<dbReference type="GO" id="GO:0016887">
    <property type="term" value="F:ATP hydrolysis activity"/>
    <property type="evidence" value="ECO:0007669"/>
    <property type="project" value="InterPro"/>
</dbReference>
<dbReference type="Gene3D" id="3.40.50.300">
    <property type="entry name" value="P-loop containing nucleotide triphosphate hydrolases"/>
    <property type="match status" value="1"/>
</dbReference>
<dbReference type="PANTHER" id="PTHR48466">
    <property type="entry name" value="OS10G0509000 PROTEIN-RELATED"/>
    <property type="match status" value="1"/>
</dbReference>
<dbReference type="Proteomes" id="UP001431776">
    <property type="component" value="Unassembled WGS sequence"/>
</dbReference>
<comment type="caution">
    <text evidence="9">The sequence shown here is derived from an EMBL/GenBank/DDBJ whole genome shotgun (WGS) entry which is preliminary data.</text>
</comment>
<dbReference type="RefSeq" id="WP_349245157.1">
    <property type="nucleotide sequence ID" value="NZ_JASCXX010000013.1"/>
</dbReference>
<dbReference type="InterPro" id="IPR005747">
    <property type="entry name" value="MutS2"/>
</dbReference>
<keyword evidence="7" id="KW-0175">Coiled coil</keyword>
<dbReference type="GO" id="GO:0030983">
    <property type="term" value="F:mismatched DNA binding"/>
    <property type="evidence" value="ECO:0007669"/>
    <property type="project" value="InterPro"/>
</dbReference>
<evidence type="ECO:0000256" key="3">
    <source>
        <dbReference type="ARBA" id="ARBA00022801"/>
    </source>
</evidence>
<dbReference type="GO" id="GO:0140664">
    <property type="term" value="F:ATP-dependent DNA damage sensor activity"/>
    <property type="evidence" value="ECO:0007669"/>
    <property type="project" value="InterPro"/>
</dbReference>
<dbReference type="PROSITE" id="PS00486">
    <property type="entry name" value="DNA_MISMATCH_REPAIR_2"/>
    <property type="match status" value="1"/>
</dbReference>
<dbReference type="GO" id="GO:0019843">
    <property type="term" value="F:rRNA binding"/>
    <property type="evidence" value="ECO:0007669"/>
    <property type="project" value="UniProtKB-KW"/>
</dbReference>
<gene>
    <name evidence="9" type="ORF">QJ522_11885</name>
</gene>
<dbReference type="EMBL" id="JASCXX010000013">
    <property type="protein sequence ID" value="MDI6449748.1"/>
    <property type="molecule type" value="Genomic_DNA"/>
</dbReference>
<evidence type="ECO:0000256" key="1">
    <source>
        <dbReference type="ARBA" id="ARBA00022730"/>
    </source>
</evidence>
<keyword evidence="2" id="KW-0547">Nucleotide-binding</keyword>
<dbReference type="Pfam" id="PF00488">
    <property type="entry name" value="MutS_V"/>
    <property type="match status" value="1"/>
</dbReference>
<evidence type="ECO:0000256" key="2">
    <source>
        <dbReference type="ARBA" id="ARBA00022741"/>
    </source>
</evidence>
<dbReference type="SUPFAM" id="SSF52540">
    <property type="entry name" value="P-loop containing nucleoside triphosphate hydrolases"/>
    <property type="match status" value="1"/>
</dbReference>
<keyword evidence="3" id="KW-0378">Hydrolase</keyword>
<keyword evidence="4" id="KW-0067">ATP-binding</keyword>
<evidence type="ECO:0000313" key="9">
    <source>
        <dbReference type="EMBL" id="MDI6449748.1"/>
    </source>
</evidence>
<dbReference type="FunFam" id="3.40.50.300:FF:000830">
    <property type="entry name" value="Endonuclease MutS2"/>
    <property type="match status" value="1"/>
</dbReference>
<name>A0AAW6U1N6_9BACT</name>
<keyword evidence="6" id="KW-0238">DNA-binding</keyword>